<keyword evidence="2" id="KW-1185">Reference proteome</keyword>
<organism evidence="1 2">
    <name type="scientific">Taklimakanibacter albus</name>
    <dbReference type="NCBI Taxonomy" id="2800327"/>
    <lineage>
        <taxon>Bacteria</taxon>
        <taxon>Pseudomonadati</taxon>
        <taxon>Pseudomonadota</taxon>
        <taxon>Alphaproteobacteria</taxon>
        <taxon>Hyphomicrobiales</taxon>
        <taxon>Aestuariivirgaceae</taxon>
        <taxon>Taklimakanibacter</taxon>
    </lineage>
</organism>
<evidence type="ECO:0000313" key="2">
    <source>
        <dbReference type="Proteomes" id="UP000616151"/>
    </source>
</evidence>
<reference evidence="1" key="1">
    <citation type="submission" date="2021-01" db="EMBL/GenBank/DDBJ databases">
        <authorList>
            <person name="Sun Q."/>
        </authorList>
    </citation>
    <scope>NUCLEOTIDE SEQUENCE</scope>
    <source>
        <strain evidence="1">YIM B02566</strain>
    </source>
</reference>
<proteinExistence type="predicted"/>
<dbReference type="EMBL" id="JAENHL010000008">
    <property type="protein sequence ID" value="MBK1869228.1"/>
    <property type="molecule type" value="Genomic_DNA"/>
</dbReference>
<sequence>MNNKIFLGAFMMFGSLLAMNDVTFAAECKAVLLGKSNGMHIVKEMAQIAARGVWKTTANAKYGSDWSSWSNAQSKSLKCDRIGTKYQCTASGRPCH</sequence>
<dbReference type="Proteomes" id="UP000616151">
    <property type="component" value="Unassembled WGS sequence"/>
</dbReference>
<name>A0ACC5R9Z5_9HYPH</name>
<comment type="caution">
    <text evidence="1">The sequence shown here is derived from an EMBL/GenBank/DDBJ whole genome shotgun (WGS) entry which is preliminary data.</text>
</comment>
<protein>
    <submittedName>
        <fullName evidence="1">Uncharacterized protein</fullName>
    </submittedName>
</protein>
<evidence type="ECO:0000313" key="1">
    <source>
        <dbReference type="EMBL" id="MBK1869228.1"/>
    </source>
</evidence>
<accession>A0ACC5R9Z5</accession>
<gene>
    <name evidence="1" type="ORF">JHL16_22905</name>
</gene>